<dbReference type="EMBL" id="GBRH01232018">
    <property type="protein sequence ID" value="JAD65877.1"/>
    <property type="molecule type" value="Transcribed_RNA"/>
</dbReference>
<dbReference type="AlphaFoldDB" id="A0A0A9C2U8"/>
<evidence type="ECO:0000313" key="1">
    <source>
        <dbReference type="EMBL" id="JAD65877.1"/>
    </source>
</evidence>
<name>A0A0A9C2U8_ARUDO</name>
<protein>
    <submittedName>
        <fullName evidence="1">Uncharacterized protein</fullName>
    </submittedName>
</protein>
<organism evidence="1">
    <name type="scientific">Arundo donax</name>
    <name type="common">Giant reed</name>
    <name type="synonym">Donax arundinaceus</name>
    <dbReference type="NCBI Taxonomy" id="35708"/>
    <lineage>
        <taxon>Eukaryota</taxon>
        <taxon>Viridiplantae</taxon>
        <taxon>Streptophyta</taxon>
        <taxon>Embryophyta</taxon>
        <taxon>Tracheophyta</taxon>
        <taxon>Spermatophyta</taxon>
        <taxon>Magnoliopsida</taxon>
        <taxon>Liliopsida</taxon>
        <taxon>Poales</taxon>
        <taxon>Poaceae</taxon>
        <taxon>PACMAD clade</taxon>
        <taxon>Arundinoideae</taxon>
        <taxon>Arundineae</taxon>
        <taxon>Arundo</taxon>
    </lineage>
</organism>
<sequence>MTRSATLLSWSIRSGLLRCRNVLWVFGVWLVTGADTA</sequence>
<proteinExistence type="predicted"/>
<accession>A0A0A9C2U8</accession>
<reference evidence="1" key="2">
    <citation type="journal article" date="2015" name="Data Brief">
        <title>Shoot transcriptome of the giant reed, Arundo donax.</title>
        <authorList>
            <person name="Barrero R.A."/>
            <person name="Guerrero F.D."/>
            <person name="Moolhuijzen P."/>
            <person name="Goolsby J.A."/>
            <person name="Tidwell J."/>
            <person name="Bellgard S.E."/>
            <person name="Bellgard M.I."/>
        </authorList>
    </citation>
    <scope>NUCLEOTIDE SEQUENCE</scope>
    <source>
        <tissue evidence="1">Shoot tissue taken approximately 20 cm above the soil surface</tissue>
    </source>
</reference>
<reference evidence="1" key="1">
    <citation type="submission" date="2014-09" db="EMBL/GenBank/DDBJ databases">
        <authorList>
            <person name="Magalhaes I.L.F."/>
            <person name="Oliveira U."/>
            <person name="Santos F.R."/>
            <person name="Vidigal T.H.D.A."/>
            <person name="Brescovit A.D."/>
            <person name="Santos A.J."/>
        </authorList>
    </citation>
    <scope>NUCLEOTIDE SEQUENCE</scope>
    <source>
        <tissue evidence="1">Shoot tissue taken approximately 20 cm above the soil surface</tissue>
    </source>
</reference>